<dbReference type="AlphaFoldDB" id="A0A183UJ80"/>
<accession>A0A183UJ80</accession>
<sequence>MSGTNVLGQMRYLTGEPLMMNVRAVQGIGAFCTNVKCRPQIKHSEALGNRLTPQMLFYCCKVMAQENTQY</sequence>
<evidence type="ECO:0000313" key="2">
    <source>
        <dbReference type="Proteomes" id="UP000050794"/>
    </source>
</evidence>
<dbReference type="WBParaSite" id="TCNE_0000855001-mRNA-1">
    <property type="protein sequence ID" value="TCNE_0000855001-mRNA-1"/>
    <property type="gene ID" value="TCNE_0000855001"/>
</dbReference>
<reference evidence="1 2" key="2">
    <citation type="submission" date="2018-11" db="EMBL/GenBank/DDBJ databases">
        <authorList>
            <consortium name="Pathogen Informatics"/>
        </authorList>
    </citation>
    <scope>NUCLEOTIDE SEQUENCE [LARGE SCALE GENOMIC DNA]</scope>
</reference>
<proteinExistence type="predicted"/>
<dbReference type="Proteomes" id="UP000050794">
    <property type="component" value="Unassembled WGS sequence"/>
</dbReference>
<dbReference type="EMBL" id="UYWY01019938">
    <property type="protein sequence ID" value="VDM39871.1"/>
    <property type="molecule type" value="Genomic_DNA"/>
</dbReference>
<gene>
    <name evidence="1" type="ORF">TCNE_LOCUS8550</name>
</gene>
<evidence type="ECO:0000313" key="3">
    <source>
        <dbReference type="WBParaSite" id="TCNE_0000855001-mRNA-1"/>
    </source>
</evidence>
<organism evidence="2 3">
    <name type="scientific">Toxocara canis</name>
    <name type="common">Canine roundworm</name>
    <dbReference type="NCBI Taxonomy" id="6265"/>
    <lineage>
        <taxon>Eukaryota</taxon>
        <taxon>Metazoa</taxon>
        <taxon>Ecdysozoa</taxon>
        <taxon>Nematoda</taxon>
        <taxon>Chromadorea</taxon>
        <taxon>Rhabditida</taxon>
        <taxon>Spirurina</taxon>
        <taxon>Ascaridomorpha</taxon>
        <taxon>Ascaridoidea</taxon>
        <taxon>Toxocaridae</taxon>
        <taxon>Toxocara</taxon>
    </lineage>
</organism>
<keyword evidence="2" id="KW-1185">Reference proteome</keyword>
<evidence type="ECO:0000313" key="1">
    <source>
        <dbReference type="EMBL" id="VDM39871.1"/>
    </source>
</evidence>
<reference evidence="3" key="1">
    <citation type="submission" date="2016-06" db="UniProtKB">
        <authorList>
            <consortium name="WormBaseParasite"/>
        </authorList>
    </citation>
    <scope>IDENTIFICATION</scope>
</reference>
<name>A0A183UJ80_TOXCA</name>
<protein>
    <submittedName>
        <fullName evidence="3">DNA-directed RNA polymerase</fullName>
    </submittedName>
</protein>